<dbReference type="InterPro" id="IPR036038">
    <property type="entry name" value="Aminotransferase-like"/>
</dbReference>
<dbReference type="EMBL" id="CP011545">
    <property type="protein sequence ID" value="AKK08321.1"/>
    <property type="molecule type" value="Genomic_DNA"/>
</dbReference>
<reference evidence="2" key="2">
    <citation type="submission" date="2015-05" db="EMBL/GenBank/DDBJ databases">
        <title>Complete genome sequence of Corynebacterium testudinoris DSM 44614, recovered from necrotic lesions in the mouth of a tortoise.</title>
        <authorList>
            <person name="Ruckert C."/>
            <person name="Albersmeier A."/>
            <person name="Winkler A."/>
            <person name="Tauch A."/>
        </authorList>
    </citation>
    <scope>NUCLEOTIDE SEQUENCE [LARGE SCALE GENOMIC DNA]</scope>
    <source>
        <strain evidence="2">DSM 44614</strain>
    </source>
</reference>
<accession>A0A0G3H4J5</accession>
<name>A0A0G3H4J5_9CORY</name>
<dbReference type="PATRIC" id="fig|136857.5.peg.863"/>
<dbReference type="Gene3D" id="3.20.10.10">
    <property type="entry name" value="D-amino Acid Aminotransferase, subunit A, domain 2"/>
    <property type="match status" value="1"/>
</dbReference>
<organism evidence="1 2">
    <name type="scientific">Corynebacterium testudinoris</name>
    <dbReference type="NCBI Taxonomy" id="136857"/>
    <lineage>
        <taxon>Bacteria</taxon>
        <taxon>Bacillati</taxon>
        <taxon>Actinomycetota</taxon>
        <taxon>Actinomycetes</taxon>
        <taxon>Mycobacteriales</taxon>
        <taxon>Corynebacteriaceae</taxon>
        <taxon>Corynebacterium</taxon>
    </lineage>
</organism>
<dbReference type="KEGG" id="cted:CTEST_04370"/>
<dbReference type="STRING" id="136857.CTEST_04370"/>
<keyword evidence="2" id="KW-1185">Reference proteome</keyword>
<keyword evidence="1" id="KW-0032">Aminotransferase</keyword>
<dbReference type="InterPro" id="IPR001544">
    <property type="entry name" value="Aminotrans_IV"/>
</dbReference>
<dbReference type="RefSeq" id="WP_083985425.1">
    <property type="nucleotide sequence ID" value="NZ_CP011545.1"/>
</dbReference>
<dbReference type="OrthoDB" id="4570776at2"/>
<reference evidence="1 2" key="1">
    <citation type="journal article" date="2015" name="Genome Announc.">
        <title>Complete Genome Sequence of the Type Strain Corynebacterium testudinoris DSM 44614, Recovered from Necrotic Lesions in the Mouth of a Tortoise.</title>
        <authorList>
            <person name="Ruckert C."/>
            <person name="Kriete M."/>
            <person name="Jaenicke S."/>
            <person name="Winkler A."/>
            <person name="Tauch A."/>
        </authorList>
    </citation>
    <scope>NUCLEOTIDE SEQUENCE [LARGE SCALE GENOMIC DNA]</scope>
    <source>
        <strain evidence="1 2">DSM 44614</strain>
    </source>
</reference>
<keyword evidence="1" id="KW-0808">Transferase</keyword>
<proteinExistence type="predicted"/>
<keyword evidence="1" id="KW-0456">Lyase</keyword>
<dbReference type="InterPro" id="IPR043132">
    <property type="entry name" value="BCAT-like_C"/>
</dbReference>
<sequence length="238" mass="26341">MIFRWTGSALVEGAEPSTPWSVVDSWLVDEGHVAHWERHCRRFSDHLPGAAGFLAQVPHCVPRAGRWFPRIEAHGTELYLRLRPAPALRTETVLWIPPVPDQREQPHIKGPDLAWCAQLRAQAGELGADDALLWTEPGQAVEAAHSALAWEDDGRVMFVRHPRQLPSVTAAATRALLPDAGEREISVAELPHLPVWVGNALHGWTPVTGWVTAEGERRVPDALPSAEKTRRLIQASGR</sequence>
<dbReference type="Proteomes" id="UP000035540">
    <property type="component" value="Chromosome"/>
</dbReference>
<protein>
    <submittedName>
        <fullName evidence="1">Branched-chain amino acid aminotransferase/4-amino-4-deoxychorismate lyase</fullName>
    </submittedName>
</protein>
<dbReference type="AlphaFoldDB" id="A0A0G3H4J5"/>
<gene>
    <name evidence="1" type="ORF">CTEST_04370</name>
</gene>
<evidence type="ECO:0000313" key="1">
    <source>
        <dbReference type="EMBL" id="AKK08321.1"/>
    </source>
</evidence>
<dbReference type="Pfam" id="PF01063">
    <property type="entry name" value="Aminotran_4"/>
    <property type="match status" value="1"/>
</dbReference>
<dbReference type="SUPFAM" id="SSF56752">
    <property type="entry name" value="D-aminoacid aminotransferase-like PLP-dependent enzymes"/>
    <property type="match status" value="1"/>
</dbReference>
<dbReference type="GO" id="GO:0008483">
    <property type="term" value="F:transaminase activity"/>
    <property type="evidence" value="ECO:0007669"/>
    <property type="project" value="UniProtKB-KW"/>
</dbReference>
<dbReference type="GO" id="GO:0016829">
    <property type="term" value="F:lyase activity"/>
    <property type="evidence" value="ECO:0007669"/>
    <property type="project" value="UniProtKB-KW"/>
</dbReference>
<evidence type="ECO:0000313" key="2">
    <source>
        <dbReference type="Proteomes" id="UP000035540"/>
    </source>
</evidence>